<dbReference type="SUPFAM" id="SSF47413">
    <property type="entry name" value="lambda repressor-like DNA-binding domains"/>
    <property type="match status" value="1"/>
</dbReference>
<protein>
    <recommendedName>
        <fullName evidence="6">HTH cro/C1-type domain-containing protein</fullName>
    </recommendedName>
</protein>
<evidence type="ECO:0000256" key="4">
    <source>
        <dbReference type="ARBA" id="ARBA00023125"/>
    </source>
</evidence>
<keyword evidence="1" id="KW-0645">Protease</keyword>
<dbReference type="SMART" id="SM00530">
    <property type="entry name" value="HTH_XRE"/>
    <property type="match status" value="1"/>
</dbReference>
<dbReference type="GO" id="GO:0003677">
    <property type="term" value="F:DNA binding"/>
    <property type="evidence" value="ECO:0007669"/>
    <property type="project" value="UniProtKB-KW"/>
</dbReference>
<dbReference type="PROSITE" id="PS00501">
    <property type="entry name" value="SPASE_I_1"/>
    <property type="match status" value="1"/>
</dbReference>
<accession>A0A0F9H182</accession>
<dbReference type="GO" id="GO:0006508">
    <property type="term" value="P:proteolysis"/>
    <property type="evidence" value="ECO:0007669"/>
    <property type="project" value="UniProtKB-KW"/>
</dbReference>
<dbReference type="InterPro" id="IPR019756">
    <property type="entry name" value="Pept_S26A_signal_pept_1_Ser-AS"/>
</dbReference>
<dbReference type="GO" id="GO:0016020">
    <property type="term" value="C:membrane"/>
    <property type="evidence" value="ECO:0007669"/>
    <property type="project" value="InterPro"/>
</dbReference>
<feature type="domain" description="HTH cro/C1-type" evidence="6">
    <location>
        <begin position="7"/>
        <end position="64"/>
    </location>
</feature>
<evidence type="ECO:0000256" key="5">
    <source>
        <dbReference type="ARBA" id="ARBA00023163"/>
    </source>
</evidence>
<dbReference type="SUPFAM" id="SSF51306">
    <property type="entry name" value="LexA/Signal peptidase"/>
    <property type="match status" value="1"/>
</dbReference>
<dbReference type="InterPro" id="IPR001387">
    <property type="entry name" value="Cro/C1-type_HTH"/>
</dbReference>
<evidence type="ECO:0000256" key="2">
    <source>
        <dbReference type="ARBA" id="ARBA00022801"/>
    </source>
</evidence>
<name>A0A0F9H182_9ZZZZ</name>
<dbReference type="Pfam" id="PF00717">
    <property type="entry name" value="Peptidase_S24"/>
    <property type="match status" value="1"/>
</dbReference>
<evidence type="ECO:0000256" key="1">
    <source>
        <dbReference type="ARBA" id="ARBA00022670"/>
    </source>
</evidence>
<dbReference type="EMBL" id="LAZR01016377">
    <property type="protein sequence ID" value="KKM04794.1"/>
    <property type="molecule type" value="Genomic_DNA"/>
</dbReference>
<gene>
    <name evidence="7" type="ORF">LCGC14_1760620</name>
</gene>
<organism evidence="7">
    <name type="scientific">marine sediment metagenome</name>
    <dbReference type="NCBI Taxonomy" id="412755"/>
    <lineage>
        <taxon>unclassified sequences</taxon>
        <taxon>metagenomes</taxon>
        <taxon>ecological metagenomes</taxon>
    </lineage>
</organism>
<dbReference type="PANTHER" id="PTHR40661:SF3">
    <property type="entry name" value="FELS-1 PROPHAGE TRANSCRIPTIONAL REGULATOR"/>
    <property type="match status" value="1"/>
</dbReference>
<dbReference type="Gene3D" id="1.10.260.40">
    <property type="entry name" value="lambda repressor-like DNA-binding domains"/>
    <property type="match status" value="1"/>
</dbReference>
<evidence type="ECO:0000313" key="7">
    <source>
        <dbReference type="EMBL" id="KKM04794.1"/>
    </source>
</evidence>
<dbReference type="Gene3D" id="2.10.109.10">
    <property type="entry name" value="Umud Fragment, subunit A"/>
    <property type="match status" value="1"/>
</dbReference>
<proteinExistence type="predicted"/>
<evidence type="ECO:0000256" key="3">
    <source>
        <dbReference type="ARBA" id="ARBA00023015"/>
    </source>
</evidence>
<sequence>METQGERLKFARKAAGYESAAALARRMSGIHDSTVRAHEADARGITSKRARQYASTLKVPANWILYGGDDGPDETAGPPPRRAEIIEIGKDEYASIAIYPSRAAAGAGAVANDTEVGRVLFRLQWLRSVSRAPLDRLGVIEVDGDSMEPALRSGDHVLVDTTETRPRRKDGLYVLRADDGLQVKRVSAHPVNGLLTIASDNPAYQTYPDIKPGAIEVLGRVIWLGRRV</sequence>
<keyword evidence="2" id="KW-0378">Hydrolase</keyword>
<evidence type="ECO:0000259" key="6">
    <source>
        <dbReference type="SMART" id="SM00530"/>
    </source>
</evidence>
<dbReference type="AlphaFoldDB" id="A0A0F9H182"/>
<dbReference type="PANTHER" id="PTHR40661">
    <property type="match status" value="1"/>
</dbReference>
<dbReference type="InterPro" id="IPR036286">
    <property type="entry name" value="LexA/Signal_pep-like_sf"/>
</dbReference>
<dbReference type="GO" id="GO:0004252">
    <property type="term" value="F:serine-type endopeptidase activity"/>
    <property type="evidence" value="ECO:0007669"/>
    <property type="project" value="InterPro"/>
</dbReference>
<dbReference type="InterPro" id="IPR015927">
    <property type="entry name" value="Peptidase_S24_S26A/B/C"/>
</dbReference>
<keyword evidence="3" id="KW-0805">Transcription regulation</keyword>
<reference evidence="7" key="1">
    <citation type="journal article" date="2015" name="Nature">
        <title>Complex archaea that bridge the gap between prokaryotes and eukaryotes.</title>
        <authorList>
            <person name="Spang A."/>
            <person name="Saw J.H."/>
            <person name="Jorgensen S.L."/>
            <person name="Zaremba-Niedzwiedzka K."/>
            <person name="Martijn J."/>
            <person name="Lind A.E."/>
            <person name="van Eijk R."/>
            <person name="Schleper C."/>
            <person name="Guy L."/>
            <person name="Ettema T.J."/>
        </authorList>
    </citation>
    <scope>NUCLEOTIDE SEQUENCE</scope>
</reference>
<dbReference type="InterPro" id="IPR010982">
    <property type="entry name" value="Lambda_DNA-bd_dom_sf"/>
</dbReference>
<dbReference type="CDD" id="cd00093">
    <property type="entry name" value="HTH_XRE"/>
    <property type="match status" value="1"/>
</dbReference>
<dbReference type="CDD" id="cd06462">
    <property type="entry name" value="Peptidase_S24_S26"/>
    <property type="match status" value="1"/>
</dbReference>
<keyword evidence="5" id="KW-0804">Transcription</keyword>
<keyword evidence="4" id="KW-0238">DNA-binding</keyword>
<comment type="caution">
    <text evidence="7">The sequence shown here is derived from an EMBL/GenBank/DDBJ whole genome shotgun (WGS) entry which is preliminary data.</text>
</comment>